<evidence type="ECO:0000256" key="9">
    <source>
        <dbReference type="ARBA" id="ARBA00030803"/>
    </source>
</evidence>
<evidence type="ECO:0000256" key="2">
    <source>
        <dbReference type="ARBA" id="ARBA00022475"/>
    </source>
</evidence>
<feature type="domain" description="Anti-sigma K factor RskA C-terminal" evidence="11">
    <location>
        <begin position="113"/>
        <end position="256"/>
    </location>
</feature>
<evidence type="ECO:0000313" key="13">
    <source>
        <dbReference type="Proteomes" id="UP001500618"/>
    </source>
</evidence>
<keyword evidence="5" id="KW-0805">Transcription regulation</keyword>
<reference evidence="12 13" key="1">
    <citation type="journal article" date="2019" name="Int. J. Syst. Evol. Microbiol.">
        <title>The Global Catalogue of Microorganisms (GCM) 10K type strain sequencing project: providing services to taxonomists for standard genome sequencing and annotation.</title>
        <authorList>
            <consortium name="The Broad Institute Genomics Platform"/>
            <consortium name="The Broad Institute Genome Sequencing Center for Infectious Disease"/>
            <person name="Wu L."/>
            <person name="Ma J."/>
        </authorList>
    </citation>
    <scope>NUCLEOTIDE SEQUENCE [LARGE SCALE GENOMIC DNA]</scope>
    <source>
        <strain evidence="12 13">JCM 14718</strain>
    </source>
</reference>
<keyword evidence="3 10" id="KW-0812">Transmembrane</keyword>
<keyword evidence="13" id="KW-1185">Reference proteome</keyword>
<comment type="caution">
    <text evidence="12">The sequence shown here is derived from an EMBL/GenBank/DDBJ whole genome shotgun (WGS) entry which is preliminary data.</text>
</comment>
<evidence type="ECO:0000256" key="1">
    <source>
        <dbReference type="ARBA" id="ARBA00004162"/>
    </source>
</evidence>
<dbReference type="PANTHER" id="PTHR37461">
    <property type="entry name" value="ANTI-SIGMA-K FACTOR RSKA"/>
    <property type="match status" value="1"/>
</dbReference>
<dbReference type="PANTHER" id="PTHR37461:SF1">
    <property type="entry name" value="ANTI-SIGMA-K FACTOR RSKA"/>
    <property type="match status" value="1"/>
</dbReference>
<proteinExistence type="predicted"/>
<evidence type="ECO:0000259" key="11">
    <source>
        <dbReference type="Pfam" id="PF10099"/>
    </source>
</evidence>
<evidence type="ECO:0000313" key="12">
    <source>
        <dbReference type="EMBL" id="GAA1707168.1"/>
    </source>
</evidence>
<keyword evidence="6 10" id="KW-0472">Membrane</keyword>
<dbReference type="InterPro" id="IPR018764">
    <property type="entry name" value="RskA_C"/>
</dbReference>
<dbReference type="EMBL" id="BAAANY010000031">
    <property type="protein sequence ID" value="GAA1707168.1"/>
    <property type="molecule type" value="Genomic_DNA"/>
</dbReference>
<dbReference type="Gene3D" id="1.10.10.1320">
    <property type="entry name" value="Anti-sigma factor, zinc-finger domain"/>
    <property type="match status" value="1"/>
</dbReference>
<dbReference type="Pfam" id="PF10099">
    <property type="entry name" value="RskA_C"/>
    <property type="match status" value="1"/>
</dbReference>
<accession>A0ABN2ILH2</accession>
<evidence type="ECO:0000256" key="4">
    <source>
        <dbReference type="ARBA" id="ARBA00022989"/>
    </source>
</evidence>
<dbReference type="RefSeq" id="WP_344314110.1">
    <property type="nucleotide sequence ID" value="NZ_BAAANY010000031.1"/>
</dbReference>
<evidence type="ECO:0000256" key="7">
    <source>
        <dbReference type="ARBA" id="ARBA00023163"/>
    </source>
</evidence>
<keyword evidence="2" id="KW-1003">Cell membrane</keyword>
<protein>
    <recommendedName>
        <fullName evidence="9">Regulator of SigK</fullName>
    </recommendedName>
    <alternativeName>
        <fullName evidence="8">Sigma-K anti-sigma factor RskA</fullName>
    </alternativeName>
</protein>
<dbReference type="InterPro" id="IPR051474">
    <property type="entry name" value="Anti-sigma-K/W_factor"/>
</dbReference>
<evidence type="ECO:0000256" key="8">
    <source>
        <dbReference type="ARBA" id="ARBA00029829"/>
    </source>
</evidence>
<sequence length="267" mass="28229">MSELDLTDARSHQRFEELAAGWALHGLDVSDEQLFQPHLDSCEGCQRTVDELVDTLGDLAFELPSDEPPATLGDRIRAAAAHYEAGSVRPLILSVSRKDRSRRPTVRSVPWMVTAAAAVIVVALGGWNVVLRGSQTSDSHATVQQQHLIHQLLAPGSQSTALSTSDGHRVAYVVTSGADLEVVTDGVAANDSARTRYWLWGVWGANTAPRPLGSFSVSGSGAVPRPVDLLVGGKQVGKATAFAVSLESGQSIPARPSVVIASGLTTH</sequence>
<name>A0ABN2ILH2_9ACTN</name>
<dbReference type="InterPro" id="IPR041916">
    <property type="entry name" value="Anti_sigma_zinc_sf"/>
</dbReference>
<keyword evidence="7" id="KW-0804">Transcription</keyword>
<evidence type="ECO:0000256" key="3">
    <source>
        <dbReference type="ARBA" id="ARBA00022692"/>
    </source>
</evidence>
<gene>
    <name evidence="12" type="ORF">GCM10009765_65840</name>
</gene>
<evidence type="ECO:0000256" key="10">
    <source>
        <dbReference type="SAM" id="Phobius"/>
    </source>
</evidence>
<dbReference type="Proteomes" id="UP001500618">
    <property type="component" value="Unassembled WGS sequence"/>
</dbReference>
<keyword evidence="4 10" id="KW-1133">Transmembrane helix</keyword>
<comment type="subcellular location">
    <subcellularLocation>
        <location evidence="1">Cell membrane</location>
        <topology evidence="1">Single-pass membrane protein</topology>
    </subcellularLocation>
</comment>
<feature type="transmembrane region" description="Helical" evidence="10">
    <location>
        <begin position="109"/>
        <end position="130"/>
    </location>
</feature>
<organism evidence="12 13">
    <name type="scientific">Fodinicola feengrottensis</name>
    <dbReference type="NCBI Taxonomy" id="435914"/>
    <lineage>
        <taxon>Bacteria</taxon>
        <taxon>Bacillati</taxon>
        <taxon>Actinomycetota</taxon>
        <taxon>Actinomycetes</taxon>
        <taxon>Mycobacteriales</taxon>
        <taxon>Fodinicola</taxon>
    </lineage>
</organism>
<evidence type="ECO:0000256" key="6">
    <source>
        <dbReference type="ARBA" id="ARBA00023136"/>
    </source>
</evidence>
<evidence type="ECO:0000256" key="5">
    <source>
        <dbReference type="ARBA" id="ARBA00023015"/>
    </source>
</evidence>